<gene>
    <name evidence="1" type="ORF">LV89_04988</name>
</gene>
<reference evidence="1 2" key="1">
    <citation type="submission" date="2018-05" db="EMBL/GenBank/DDBJ databases">
        <title>Genomic Encyclopedia of Archaeal and Bacterial Type Strains, Phase II (KMG-II): from individual species to whole genera.</title>
        <authorList>
            <person name="Goeker M."/>
        </authorList>
    </citation>
    <scope>NUCLEOTIDE SEQUENCE [LARGE SCALE GENOMIC DNA]</scope>
    <source>
        <strain evidence="1 2">DSM 22214</strain>
    </source>
</reference>
<protein>
    <submittedName>
        <fullName evidence="1">Cytochrome c peroxidase</fullName>
    </submittedName>
</protein>
<keyword evidence="1" id="KW-0560">Oxidoreductase</keyword>
<keyword evidence="1" id="KW-0575">Peroxidase</keyword>
<proteinExistence type="predicted"/>
<dbReference type="AlphaFoldDB" id="A0A316DD58"/>
<accession>A0A316DD58</accession>
<dbReference type="InterPro" id="IPR036909">
    <property type="entry name" value="Cyt_c-like_dom_sf"/>
</dbReference>
<dbReference type="GO" id="GO:0020037">
    <property type="term" value="F:heme binding"/>
    <property type="evidence" value="ECO:0007669"/>
    <property type="project" value="InterPro"/>
</dbReference>
<dbReference type="Proteomes" id="UP000245489">
    <property type="component" value="Unassembled WGS sequence"/>
</dbReference>
<dbReference type="GO" id="GO:0009055">
    <property type="term" value="F:electron transfer activity"/>
    <property type="evidence" value="ECO:0007669"/>
    <property type="project" value="InterPro"/>
</dbReference>
<dbReference type="GO" id="GO:0004601">
    <property type="term" value="F:peroxidase activity"/>
    <property type="evidence" value="ECO:0007669"/>
    <property type="project" value="UniProtKB-KW"/>
</dbReference>
<dbReference type="Gene3D" id="1.10.760.10">
    <property type="entry name" value="Cytochrome c-like domain"/>
    <property type="match status" value="1"/>
</dbReference>
<sequence length="106" mass="12065">MYKFKVPQLYNLKDSPFYGHGASFTKIEDVIAYKSKAISENTNVPNTQIASEFHSLNLTNDEILKITDFIKNGLYDANIKRYVPQKILSGLAFPNNDTQSRKDLGF</sequence>
<keyword evidence="2" id="KW-1185">Reference proteome</keyword>
<dbReference type="EMBL" id="QGGO01000059">
    <property type="protein sequence ID" value="PWK15462.1"/>
    <property type="molecule type" value="Genomic_DNA"/>
</dbReference>
<evidence type="ECO:0000313" key="1">
    <source>
        <dbReference type="EMBL" id="PWK15462.1"/>
    </source>
</evidence>
<comment type="caution">
    <text evidence="1">The sequence shown here is derived from an EMBL/GenBank/DDBJ whole genome shotgun (WGS) entry which is preliminary data.</text>
</comment>
<organism evidence="1 2">
    <name type="scientific">Arcicella aurantiaca</name>
    <dbReference type="NCBI Taxonomy" id="591202"/>
    <lineage>
        <taxon>Bacteria</taxon>
        <taxon>Pseudomonadati</taxon>
        <taxon>Bacteroidota</taxon>
        <taxon>Cytophagia</taxon>
        <taxon>Cytophagales</taxon>
        <taxon>Flectobacillaceae</taxon>
        <taxon>Arcicella</taxon>
    </lineage>
</organism>
<name>A0A316DD58_9BACT</name>
<evidence type="ECO:0000313" key="2">
    <source>
        <dbReference type="Proteomes" id="UP000245489"/>
    </source>
</evidence>